<dbReference type="InterPro" id="IPR003594">
    <property type="entry name" value="HATPase_dom"/>
</dbReference>
<dbReference type="Gene3D" id="3.30.565.10">
    <property type="entry name" value="Histidine kinase-like ATPase, C-terminal domain"/>
    <property type="match status" value="1"/>
</dbReference>
<dbReference type="PROSITE" id="PS50110">
    <property type="entry name" value="RESPONSE_REGULATORY"/>
    <property type="match status" value="1"/>
</dbReference>
<dbReference type="CDD" id="cd00082">
    <property type="entry name" value="HisKA"/>
    <property type="match status" value="1"/>
</dbReference>
<dbReference type="SUPFAM" id="SSF47384">
    <property type="entry name" value="Homodimeric domain of signal transducing histidine kinase"/>
    <property type="match status" value="1"/>
</dbReference>
<dbReference type="PANTHER" id="PTHR43047:SF72">
    <property type="entry name" value="OSMOSENSING HISTIDINE PROTEIN KINASE SLN1"/>
    <property type="match status" value="1"/>
</dbReference>
<evidence type="ECO:0000259" key="8">
    <source>
        <dbReference type="PROSITE" id="PS50110"/>
    </source>
</evidence>
<dbReference type="SUPFAM" id="SSF55785">
    <property type="entry name" value="PYP-like sensor domain (PAS domain)"/>
    <property type="match status" value="1"/>
</dbReference>
<dbReference type="Pfam" id="PF00512">
    <property type="entry name" value="HisKA"/>
    <property type="match status" value="1"/>
</dbReference>
<dbReference type="SMART" id="SM00388">
    <property type="entry name" value="HisKA"/>
    <property type="match status" value="1"/>
</dbReference>
<dbReference type="InterPro" id="IPR036890">
    <property type="entry name" value="HATPase_C_sf"/>
</dbReference>
<dbReference type="NCBIfam" id="TIGR00229">
    <property type="entry name" value="sensory_box"/>
    <property type="match status" value="1"/>
</dbReference>
<dbReference type="PANTHER" id="PTHR43047">
    <property type="entry name" value="TWO-COMPONENT HISTIDINE PROTEIN KINASE"/>
    <property type="match status" value="1"/>
</dbReference>
<proteinExistence type="predicted"/>
<gene>
    <name evidence="11" type="ORF">LZC94_29950</name>
</gene>
<dbReference type="InterPro" id="IPR003661">
    <property type="entry name" value="HisK_dim/P_dom"/>
</dbReference>
<dbReference type="Pfam" id="PF02518">
    <property type="entry name" value="HATPase_c"/>
    <property type="match status" value="1"/>
</dbReference>
<feature type="domain" description="Response regulatory" evidence="8">
    <location>
        <begin position="657"/>
        <end position="770"/>
    </location>
</feature>
<dbReference type="CDD" id="cd00130">
    <property type="entry name" value="PAS"/>
    <property type="match status" value="1"/>
</dbReference>
<feature type="domain" description="Histidine kinase" evidence="7">
    <location>
        <begin position="423"/>
        <end position="640"/>
    </location>
</feature>
<dbReference type="Gene3D" id="3.30.450.20">
    <property type="entry name" value="PAS domain"/>
    <property type="match status" value="1"/>
</dbReference>
<dbReference type="SMART" id="SM00387">
    <property type="entry name" value="HATPase_c"/>
    <property type="match status" value="1"/>
</dbReference>
<dbReference type="Proteomes" id="UP001370348">
    <property type="component" value="Chromosome"/>
</dbReference>
<dbReference type="SUPFAM" id="SSF55874">
    <property type="entry name" value="ATPase domain of HSP90 chaperone/DNA topoisomerase II/histidine kinase"/>
    <property type="match status" value="1"/>
</dbReference>
<dbReference type="SUPFAM" id="SSF55781">
    <property type="entry name" value="GAF domain-like"/>
    <property type="match status" value="1"/>
</dbReference>
<dbReference type="InterPro" id="IPR000700">
    <property type="entry name" value="PAS-assoc_C"/>
</dbReference>
<name>A0ABZ2LMD1_9BACT</name>
<feature type="domain" description="PAS" evidence="9">
    <location>
        <begin position="167"/>
        <end position="218"/>
    </location>
</feature>
<dbReference type="InterPro" id="IPR004358">
    <property type="entry name" value="Sig_transdc_His_kin-like_C"/>
</dbReference>
<comment type="catalytic activity">
    <reaction evidence="1">
        <text>ATP + protein L-histidine = ADP + protein N-phospho-L-histidine.</text>
        <dbReference type="EC" id="2.7.13.3"/>
    </reaction>
</comment>
<evidence type="ECO:0000259" key="7">
    <source>
        <dbReference type="PROSITE" id="PS50109"/>
    </source>
</evidence>
<dbReference type="SUPFAM" id="SSF52172">
    <property type="entry name" value="CheY-like"/>
    <property type="match status" value="1"/>
</dbReference>
<reference evidence="11 12" key="1">
    <citation type="submission" date="2021-12" db="EMBL/GenBank/DDBJ databases">
        <title>Discovery of the Pendulisporaceae a myxobacterial family with distinct sporulation behavior and unique specialized metabolism.</title>
        <authorList>
            <person name="Garcia R."/>
            <person name="Popoff A."/>
            <person name="Bader C.D."/>
            <person name="Loehr J."/>
            <person name="Walesch S."/>
            <person name="Walt C."/>
            <person name="Boldt J."/>
            <person name="Bunk B."/>
            <person name="Haeckl F.J.F.P.J."/>
            <person name="Gunesch A.P."/>
            <person name="Birkelbach J."/>
            <person name="Nuebel U."/>
            <person name="Pietschmann T."/>
            <person name="Bach T."/>
            <person name="Mueller R."/>
        </authorList>
    </citation>
    <scope>NUCLEOTIDE SEQUENCE [LARGE SCALE GENOMIC DNA]</scope>
    <source>
        <strain evidence="11 12">MSr11954</strain>
    </source>
</reference>
<evidence type="ECO:0000259" key="10">
    <source>
        <dbReference type="PROSITE" id="PS50113"/>
    </source>
</evidence>
<evidence type="ECO:0000313" key="12">
    <source>
        <dbReference type="Proteomes" id="UP001370348"/>
    </source>
</evidence>
<keyword evidence="3 6" id="KW-0597">Phosphoprotein</keyword>
<dbReference type="PROSITE" id="PS50109">
    <property type="entry name" value="HIS_KIN"/>
    <property type="match status" value="1"/>
</dbReference>
<feature type="domain" description="PAC" evidence="10">
    <location>
        <begin position="222"/>
        <end position="274"/>
    </location>
</feature>
<accession>A0ABZ2LMD1</accession>
<keyword evidence="4" id="KW-0808">Transferase</keyword>
<evidence type="ECO:0000256" key="2">
    <source>
        <dbReference type="ARBA" id="ARBA00012438"/>
    </source>
</evidence>
<dbReference type="InterPro" id="IPR013767">
    <property type="entry name" value="PAS_fold"/>
</dbReference>
<evidence type="ECO:0000256" key="4">
    <source>
        <dbReference type="ARBA" id="ARBA00022679"/>
    </source>
</evidence>
<dbReference type="EMBL" id="CP089984">
    <property type="protein sequence ID" value="WXB12066.1"/>
    <property type="molecule type" value="Genomic_DNA"/>
</dbReference>
<dbReference type="SMART" id="SM00065">
    <property type="entry name" value="GAF"/>
    <property type="match status" value="1"/>
</dbReference>
<dbReference type="RefSeq" id="WP_394821683.1">
    <property type="nucleotide sequence ID" value="NZ_CP089984.1"/>
</dbReference>
<keyword evidence="12" id="KW-1185">Reference proteome</keyword>
<dbReference type="InterPro" id="IPR005467">
    <property type="entry name" value="His_kinase_dom"/>
</dbReference>
<dbReference type="InterPro" id="IPR035965">
    <property type="entry name" value="PAS-like_dom_sf"/>
</dbReference>
<dbReference type="InterPro" id="IPR036097">
    <property type="entry name" value="HisK_dim/P_sf"/>
</dbReference>
<evidence type="ECO:0000259" key="9">
    <source>
        <dbReference type="PROSITE" id="PS50112"/>
    </source>
</evidence>
<evidence type="ECO:0000256" key="1">
    <source>
        <dbReference type="ARBA" id="ARBA00000085"/>
    </source>
</evidence>
<keyword evidence="11" id="KW-0067">ATP-binding</keyword>
<dbReference type="GO" id="GO:0005524">
    <property type="term" value="F:ATP binding"/>
    <property type="evidence" value="ECO:0007669"/>
    <property type="project" value="UniProtKB-KW"/>
</dbReference>
<dbReference type="PRINTS" id="PR00344">
    <property type="entry name" value="BCTRLSENSOR"/>
</dbReference>
<dbReference type="CDD" id="cd00075">
    <property type="entry name" value="HATPase"/>
    <property type="match status" value="1"/>
</dbReference>
<sequence>MAAVASSPHRLEAARELARFLGAEDLVVFTRDLEVGVFLPAMGFPKTLPNGRAWREFIERCVAIREMQEADLPYPDKDTVQRARGWSCKIDCVLVLLGGAPVPARVEEARTAMPLLATLFAAERRAAAGLGRVLVARSAMERAEALASSLAASQAELHRVMHALHASEQWLSMTLHSMGDGVLATDGEGKVVFLNAAAESLCGWSAAQARGKALAEVFPVRGDREPLLVRRDGRELAIDVGVSPVLGADGQPAGEVRVFRDVSEGRLEEARRSFLAEATAELSSSLDYEKTLETVARLAVPRIADGCAVYVGGPDESLRRIAFAHVDPGAEVVPDLPGAHPSGSLSEHALSVPIRTVERTLGLITLVTSASRRALADKDFALAKQLAQSAAVAMENAHLYEAERQARASAEAAMHLREDVIAVVSHDLKNPLSSIVMATALLRGMNDSGESPERAPVYVDMIARAAGNMNRLIGDLLDLASMESGNFAVSCAPHEVLPILRESLELLGASAAAKGVELECAADGSRVWVHCDAHRVGQILSNLIGNGIKFTPRGGKVRIDVETIGLETRFAIEDTGPGIAEEHLEHVFDRYWRLHRERRTGTGLGLAIAKGLVQAHGGRIWVESRVGKGTTFFFTLRSAQPSMVAPAPTPEPARKYRILVVDDDKELRESLCEFLEEAGYAATGAKSGFDALERLHQPDKPDLILFDLLMQGMDGWQFRELQRRDVALAQIPLLVMTSNRDLKNLPTDPDSVVYKPFHLPQLLGTIARRCAQPGSTA</sequence>
<evidence type="ECO:0000256" key="6">
    <source>
        <dbReference type="PROSITE-ProRule" id="PRU00169"/>
    </source>
</evidence>
<dbReference type="SMART" id="SM00448">
    <property type="entry name" value="REC"/>
    <property type="match status" value="1"/>
</dbReference>
<dbReference type="InterPro" id="IPR029016">
    <property type="entry name" value="GAF-like_dom_sf"/>
</dbReference>
<evidence type="ECO:0000256" key="3">
    <source>
        <dbReference type="ARBA" id="ARBA00022553"/>
    </source>
</evidence>
<dbReference type="Gene3D" id="3.40.50.2300">
    <property type="match status" value="1"/>
</dbReference>
<dbReference type="Pfam" id="PF00989">
    <property type="entry name" value="PAS"/>
    <property type="match status" value="1"/>
</dbReference>
<protein>
    <recommendedName>
        <fullName evidence="2">histidine kinase</fullName>
        <ecNumber evidence="2">2.7.13.3</ecNumber>
    </recommendedName>
</protein>
<dbReference type="InterPro" id="IPR011006">
    <property type="entry name" value="CheY-like_superfamily"/>
</dbReference>
<dbReference type="EC" id="2.7.13.3" evidence="2"/>
<feature type="modified residue" description="4-aspartylphosphate" evidence="6">
    <location>
        <position position="707"/>
    </location>
</feature>
<keyword evidence="5" id="KW-0418">Kinase</keyword>
<organism evidence="11 12">
    <name type="scientific">Pendulispora albinea</name>
    <dbReference type="NCBI Taxonomy" id="2741071"/>
    <lineage>
        <taxon>Bacteria</taxon>
        <taxon>Pseudomonadati</taxon>
        <taxon>Myxococcota</taxon>
        <taxon>Myxococcia</taxon>
        <taxon>Myxococcales</taxon>
        <taxon>Sorangiineae</taxon>
        <taxon>Pendulisporaceae</taxon>
        <taxon>Pendulispora</taxon>
    </lineage>
</organism>
<dbReference type="SMART" id="SM00091">
    <property type="entry name" value="PAS"/>
    <property type="match status" value="1"/>
</dbReference>
<keyword evidence="11" id="KW-0547">Nucleotide-binding</keyword>
<dbReference type="Gene3D" id="3.30.450.40">
    <property type="match status" value="1"/>
</dbReference>
<dbReference type="PROSITE" id="PS50113">
    <property type="entry name" value="PAC"/>
    <property type="match status" value="1"/>
</dbReference>
<dbReference type="InterPro" id="IPR003018">
    <property type="entry name" value="GAF"/>
</dbReference>
<evidence type="ECO:0000313" key="11">
    <source>
        <dbReference type="EMBL" id="WXB12066.1"/>
    </source>
</evidence>
<dbReference type="PROSITE" id="PS50112">
    <property type="entry name" value="PAS"/>
    <property type="match status" value="1"/>
</dbReference>
<evidence type="ECO:0000256" key="5">
    <source>
        <dbReference type="ARBA" id="ARBA00022777"/>
    </source>
</evidence>
<dbReference type="InterPro" id="IPR001789">
    <property type="entry name" value="Sig_transdc_resp-reg_receiver"/>
</dbReference>
<dbReference type="Gene3D" id="1.10.287.130">
    <property type="match status" value="1"/>
</dbReference>
<dbReference type="Pfam" id="PF00072">
    <property type="entry name" value="Response_reg"/>
    <property type="match status" value="1"/>
</dbReference>
<dbReference type="InterPro" id="IPR000014">
    <property type="entry name" value="PAS"/>
</dbReference>